<accession>A0A7J5YXG5</accession>
<reference evidence="3 4" key="1">
    <citation type="submission" date="2020-03" db="EMBL/GenBank/DDBJ databases">
        <title>Dissostichus mawsoni Genome sequencing and assembly.</title>
        <authorList>
            <person name="Park H."/>
        </authorList>
    </citation>
    <scope>NUCLEOTIDE SEQUENCE [LARGE SCALE GENOMIC DNA]</scope>
    <source>
        <strain evidence="3">DM0001</strain>
        <tissue evidence="3">Muscle</tissue>
    </source>
</reference>
<dbReference type="SMART" id="SM01349">
    <property type="entry name" value="TOG"/>
    <property type="match status" value="1"/>
</dbReference>
<feature type="domain" description="TOG" evidence="2">
    <location>
        <begin position="1"/>
        <end position="177"/>
    </location>
</feature>
<feature type="compositionally biased region" description="Low complexity" evidence="1">
    <location>
        <begin position="174"/>
        <end position="186"/>
    </location>
</feature>
<dbReference type="Proteomes" id="UP000518266">
    <property type="component" value="Unassembled WGS sequence"/>
</dbReference>
<dbReference type="GO" id="GO:0030951">
    <property type="term" value="P:establishment or maintenance of microtubule cytoskeleton polarity"/>
    <property type="evidence" value="ECO:0007669"/>
    <property type="project" value="InterPro"/>
</dbReference>
<protein>
    <recommendedName>
        <fullName evidence="2">TOG domain-containing protein</fullName>
    </recommendedName>
</protein>
<dbReference type="EMBL" id="JAAKFY010000007">
    <property type="protein sequence ID" value="KAF3854272.1"/>
    <property type="molecule type" value="Genomic_DNA"/>
</dbReference>
<evidence type="ECO:0000259" key="2">
    <source>
        <dbReference type="SMART" id="SM01349"/>
    </source>
</evidence>
<dbReference type="SUPFAM" id="SSF48371">
    <property type="entry name" value="ARM repeat"/>
    <property type="match status" value="1"/>
</dbReference>
<dbReference type="InterPro" id="IPR045110">
    <property type="entry name" value="XMAP215"/>
</dbReference>
<dbReference type="InterPro" id="IPR016024">
    <property type="entry name" value="ARM-type_fold"/>
</dbReference>
<dbReference type="InterPro" id="IPR011989">
    <property type="entry name" value="ARM-like"/>
</dbReference>
<name>A0A7J5YXG5_DISMA</name>
<dbReference type="InterPro" id="IPR034085">
    <property type="entry name" value="TOG"/>
</dbReference>
<proteinExistence type="predicted"/>
<evidence type="ECO:0000313" key="4">
    <source>
        <dbReference type="Proteomes" id="UP000518266"/>
    </source>
</evidence>
<sequence length="194" mass="21927">MESESDATISCLDLILKWFTLRFFDTNTTVLMKVLEYLKLLFAMLTREDYHLTELESQRMESAKMFGRYWPCCVMCTQHPRSSLSSWKEPKCLEELGCLIEGYGMNVCQPTPAKSLKEIAVHIGDRDTSVRNAALNTVVAVYNVSGDQVYKLIGNLSEKDMSMLEERIKRSAKKAAAAASAKPSTAERTQRAPR</sequence>
<dbReference type="GO" id="GO:0061863">
    <property type="term" value="F:microtubule plus end polymerase"/>
    <property type="evidence" value="ECO:0007669"/>
    <property type="project" value="InterPro"/>
</dbReference>
<dbReference type="OrthoDB" id="205662at2759"/>
<feature type="region of interest" description="Disordered" evidence="1">
    <location>
        <begin position="174"/>
        <end position="194"/>
    </location>
</feature>
<evidence type="ECO:0000256" key="1">
    <source>
        <dbReference type="SAM" id="MobiDB-lite"/>
    </source>
</evidence>
<dbReference type="GO" id="GO:0046785">
    <property type="term" value="P:microtubule polymerization"/>
    <property type="evidence" value="ECO:0007669"/>
    <property type="project" value="InterPro"/>
</dbReference>
<organism evidence="3 4">
    <name type="scientific">Dissostichus mawsoni</name>
    <name type="common">Antarctic cod</name>
    <dbReference type="NCBI Taxonomy" id="36200"/>
    <lineage>
        <taxon>Eukaryota</taxon>
        <taxon>Metazoa</taxon>
        <taxon>Chordata</taxon>
        <taxon>Craniata</taxon>
        <taxon>Vertebrata</taxon>
        <taxon>Euteleostomi</taxon>
        <taxon>Actinopterygii</taxon>
        <taxon>Neopterygii</taxon>
        <taxon>Teleostei</taxon>
        <taxon>Neoteleostei</taxon>
        <taxon>Acanthomorphata</taxon>
        <taxon>Eupercaria</taxon>
        <taxon>Perciformes</taxon>
        <taxon>Notothenioidei</taxon>
        <taxon>Nototheniidae</taxon>
        <taxon>Dissostichus</taxon>
    </lineage>
</organism>
<gene>
    <name evidence="3" type="ORF">F7725_022327</name>
</gene>
<dbReference type="PANTHER" id="PTHR12609">
    <property type="entry name" value="MICROTUBULE ASSOCIATED PROTEIN XMAP215"/>
    <property type="match status" value="1"/>
</dbReference>
<dbReference type="AlphaFoldDB" id="A0A7J5YXG5"/>
<comment type="caution">
    <text evidence="3">The sequence shown here is derived from an EMBL/GenBank/DDBJ whole genome shotgun (WGS) entry which is preliminary data.</text>
</comment>
<keyword evidence="4" id="KW-1185">Reference proteome</keyword>
<dbReference type="GO" id="GO:0051010">
    <property type="term" value="F:microtubule plus-end binding"/>
    <property type="evidence" value="ECO:0007669"/>
    <property type="project" value="InterPro"/>
</dbReference>
<dbReference type="GO" id="GO:0007051">
    <property type="term" value="P:spindle organization"/>
    <property type="evidence" value="ECO:0007669"/>
    <property type="project" value="InterPro"/>
</dbReference>
<evidence type="ECO:0000313" key="3">
    <source>
        <dbReference type="EMBL" id="KAF3854272.1"/>
    </source>
</evidence>
<dbReference type="Gene3D" id="1.25.10.10">
    <property type="entry name" value="Leucine-rich Repeat Variant"/>
    <property type="match status" value="2"/>
</dbReference>